<accession>A0ABR8LVQ2</accession>
<name>A0ABR8LVQ2_9FLAO</name>
<evidence type="ECO:0000256" key="3">
    <source>
        <dbReference type="RuleBase" id="RU004508"/>
    </source>
</evidence>
<evidence type="ECO:0000256" key="2">
    <source>
        <dbReference type="ARBA" id="ARBA00037999"/>
    </source>
</evidence>
<dbReference type="InterPro" id="IPR015422">
    <property type="entry name" value="PyrdxlP-dep_Trfase_small"/>
</dbReference>
<dbReference type="Gene3D" id="3.40.640.10">
    <property type="entry name" value="Type I PLP-dependent aspartate aminotransferase-like (Major domain)"/>
    <property type="match status" value="1"/>
</dbReference>
<dbReference type="GO" id="GO:0008483">
    <property type="term" value="F:transaminase activity"/>
    <property type="evidence" value="ECO:0007669"/>
    <property type="project" value="UniProtKB-KW"/>
</dbReference>
<dbReference type="PANTHER" id="PTHR30244">
    <property type="entry name" value="TRANSAMINASE"/>
    <property type="match status" value="1"/>
</dbReference>
<reference evidence="4 5" key="1">
    <citation type="submission" date="2020-09" db="EMBL/GenBank/DDBJ databases">
        <title>Bacillus nautilus sp. nov., Chryseoglobus crepusculi sp. nov, and Psychrobacter noctis sp. nov., isolated from deep-sea sponges from the equatorial Atlantic.</title>
        <authorList>
            <person name="Stennett H.L."/>
            <person name="Williams S.E."/>
        </authorList>
    </citation>
    <scope>NUCLEOTIDE SEQUENCE [LARGE SCALE GENOMIC DNA]</scope>
    <source>
        <strain evidence="4 5">28M-24</strain>
    </source>
</reference>
<sequence length="367" mass="40832">MIKFLDLPKINARFDTQFKNQFDSFLNTGQYILGDGVKSFEANFAAFCGTKHCIGVSNGFDALVLIFKGYMELGVLSKGDQVIVPANTFIASILALLEVGLEPVMVDPNLSTFNIEASDIKKQLTNKTKVILVVHLYGQLCNMEAINDLAKQKQLLVIEDAAQAHGALNKSLNSKAGNLGDAAAFSFYPSKNLGALGDAGAITTNNSNLADVIFKLRNYGTSTKYENEILGVNNRMDEIQALFLNIKLSVLENDNSHRQSIAKQYISKINNNKIKLPFFDGSKNHVFHLFVVLVNNRQHFLEYLKVNNIEAAVHYPIPPHKQVALQRFNHLKFPITEKIHETCVSLPISPIMTSLEVDTVIEKLNNY</sequence>
<dbReference type="PANTHER" id="PTHR30244:SF36">
    <property type="entry name" value="3-OXO-GLUCOSE-6-PHOSPHATE:GLUTAMATE AMINOTRANSFERASE"/>
    <property type="match status" value="1"/>
</dbReference>
<dbReference type="Gene3D" id="3.90.1150.10">
    <property type="entry name" value="Aspartate Aminotransferase, domain 1"/>
    <property type="match status" value="1"/>
</dbReference>
<evidence type="ECO:0000313" key="4">
    <source>
        <dbReference type="EMBL" id="MBD3864259.1"/>
    </source>
</evidence>
<gene>
    <name evidence="4" type="ORF">IEG06_12440</name>
</gene>
<dbReference type="SUPFAM" id="SSF53383">
    <property type="entry name" value="PLP-dependent transferases"/>
    <property type="match status" value="1"/>
</dbReference>
<dbReference type="InterPro" id="IPR015421">
    <property type="entry name" value="PyrdxlP-dep_Trfase_major"/>
</dbReference>
<evidence type="ECO:0000313" key="5">
    <source>
        <dbReference type="Proteomes" id="UP000627521"/>
    </source>
</evidence>
<dbReference type="RefSeq" id="WP_191100424.1">
    <property type="nucleotide sequence ID" value="NZ_JACXXF010000007.1"/>
</dbReference>
<dbReference type="Proteomes" id="UP000627521">
    <property type="component" value="Unassembled WGS sequence"/>
</dbReference>
<dbReference type="EMBL" id="JACXXH010000007">
    <property type="protein sequence ID" value="MBD3864259.1"/>
    <property type="molecule type" value="Genomic_DNA"/>
</dbReference>
<keyword evidence="4" id="KW-0032">Aminotransferase</keyword>
<keyword evidence="5" id="KW-1185">Reference proteome</keyword>
<dbReference type="InterPro" id="IPR015424">
    <property type="entry name" value="PyrdxlP-dep_Trfase"/>
</dbReference>
<dbReference type="Pfam" id="PF01041">
    <property type="entry name" value="DegT_DnrJ_EryC1"/>
    <property type="match status" value="1"/>
</dbReference>
<comment type="similarity">
    <text evidence="2 3">Belongs to the DegT/DnrJ/EryC1 family.</text>
</comment>
<dbReference type="PIRSF" id="PIRSF000390">
    <property type="entry name" value="PLP_StrS"/>
    <property type="match status" value="1"/>
</dbReference>
<protein>
    <submittedName>
        <fullName evidence="4">DegT/DnrJ/EryC1/StrS family aminotransferase</fullName>
    </submittedName>
</protein>
<keyword evidence="1 3" id="KW-0663">Pyridoxal phosphate</keyword>
<keyword evidence="4" id="KW-0808">Transferase</keyword>
<evidence type="ECO:0000256" key="1">
    <source>
        <dbReference type="ARBA" id="ARBA00022898"/>
    </source>
</evidence>
<proteinExistence type="inferred from homology"/>
<dbReference type="InterPro" id="IPR000653">
    <property type="entry name" value="DegT/StrS_aminotransferase"/>
</dbReference>
<comment type="caution">
    <text evidence="4">The sequence shown here is derived from an EMBL/GenBank/DDBJ whole genome shotgun (WGS) entry which is preliminary data.</text>
</comment>
<organism evidence="4 5">
    <name type="scientific">Olleya marilimosa</name>
    <dbReference type="NCBI Taxonomy" id="272164"/>
    <lineage>
        <taxon>Bacteria</taxon>
        <taxon>Pseudomonadati</taxon>
        <taxon>Bacteroidota</taxon>
        <taxon>Flavobacteriia</taxon>
        <taxon>Flavobacteriales</taxon>
        <taxon>Flavobacteriaceae</taxon>
    </lineage>
</organism>
<dbReference type="CDD" id="cd00616">
    <property type="entry name" value="AHBA_syn"/>
    <property type="match status" value="1"/>
</dbReference>